<dbReference type="Proteomes" id="UP000609802">
    <property type="component" value="Unassembled WGS sequence"/>
</dbReference>
<evidence type="ECO:0000313" key="1">
    <source>
        <dbReference type="EMBL" id="GHE91596.1"/>
    </source>
</evidence>
<keyword evidence="2" id="KW-1185">Reference proteome</keyword>
<evidence type="ECO:0000313" key="2">
    <source>
        <dbReference type="Proteomes" id="UP000609802"/>
    </source>
</evidence>
<accession>A0ABQ3IRQ6</accession>
<dbReference type="EMBL" id="BNCH01000002">
    <property type="protein sequence ID" value="GHE91596.1"/>
    <property type="molecule type" value="Genomic_DNA"/>
</dbReference>
<organism evidence="1 2">
    <name type="scientific">Aliiroseovarius zhejiangensis</name>
    <dbReference type="NCBI Taxonomy" id="1632025"/>
    <lineage>
        <taxon>Bacteria</taxon>
        <taxon>Pseudomonadati</taxon>
        <taxon>Pseudomonadota</taxon>
        <taxon>Alphaproteobacteria</taxon>
        <taxon>Rhodobacterales</taxon>
        <taxon>Paracoccaceae</taxon>
        <taxon>Aliiroseovarius</taxon>
    </lineage>
</organism>
<protein>
    <submittedName>
        <fullName evidence="1">Uncharacterized protein</fullName>
    </submittedName>
</protein>
<reference evidence="2" key="1">
    <citation type="journal article" date="2019" name="Int. J. Syst. Evol. Microbiol.">
        <title>The Global Catalogue of Microorganisms (GCM) 10K type strain sequencing project: providing services to taxonomists for standard genome sequencing and annotation.</title>
        <authorList>
            <consortium name="The Broad Institute Genomics Platform"/>
            <consortium name="The Broad Institute Genome Sequencing Center for Infectious Disease"/>
            <person name="Wu L."/>
            <person name="Ma J."/>
        </authorList>
    </citation>
    <scope>NUCLEOTIDE SEQUENCE [LARGE SCALE GENOMIC DNA]</scope>
    <source>
        <strain evidence="2">KCTC 42443</strain>
    </source>
</reference>
<sequence length="370" mass="40279">MICLLLGLAGPVLAQREIHVVAVAKGYQTEDYYALPEARVLVDRPGQEIGLVLLDDGELHWKVEATEGTNIGEIIRSGPSPRDSKVTLFGIPMAGVQVSGLPLVFRPLGRKFRTLVDTLADSMETERISSFRGIHNATDVPVKIDHVDTRTAGLARDYLSQLVVASDDLPPKIRDWFDNRGSSSQFTLVFDEKGIDLTGPTGTRRFAATPNVPDIFLPAAAVYDPVSQTIYCITYGAEGYLYSIDVQTGAWAVVTSLDEYDAAGLLYDPESRLLITTGAFSRTGEIKVFGLDGSRSSIFILTTAFPGLTDLFDYGNEHGPPLTPHVYSNGWLLLEAVASHDSAHSDAGAYRIYAVQITTGEVRLLHFGNE</sequence>
<name>A0ABQ3IRQ6_9RHOB</name>
<dbReference type="SUPFAM" id="SSF63825">
    <property type="entry name" value="YWTD domain"/>
    <property type="match status" value="1"/>
</dbReference>
<gene>
    <name evidence="1" type="ORF">GCM10016455_09340</name>
</gene>
<comment type="caution">
    <text evidence="1">The sequence shown here is derived from an EMBL/GenBank/DDBJ whole genome shotgun (WGS) entry which is preliminary data.</text>
</comment>
<proteinExistence type="predicted"/>